<gene>
    <name evidence="1" type="ORF">LEA_06387</name>
</gene>
<protein>
    <submittedName>
        <fullName evidence="1">Beta-N-acetylglucosaminidase</fullName>
    </submittedName>
</protein>
<accession>K1TJ54</accession>
<comment type="caution">
    <text evidence="1">The sequence shown here is derived from an EMBL/GenBank/DDBJ whole genome shotgun (WGS) entry which is preliminary data.</text>
</comment>
<dbReference type="InterPro" id="IPR012338">
    <property type="entry name" value="Beta-lactam/transpept-like"/>
</dbReference>
<reference evidence="1" key="1">
    <citation type="journal article" date="2013" name="Environ. Microbiol.">
        <title>Microbiota from the distal guts of lean and obese adolescents exhibit partial functional redundancy besides clear differences in community structure.</title>
        <authorList>
            <person name="Ferrer M."/>
            <person name="Ruiz A."/>
            <person name="Lanza F."/>
            <person name="Haange S.B."/>
            <person name="Oberbach A."/>
            <person name="Till H."/>
            <person name="Bargiela R."/>
            <person name="Campoy C."/>
            <person name="Segura M.T."/>
            <person name="Richter M."/>
            <person name="von Bergen M."/>
            <person name="Seifert J."/>
            <person name="Suarez A."/>
        </authorList>
    </citation>
    <scope>NUCLEOTIDE SEQUENCE</scope>
</reference>
<evidence type="ECO:0000313" key="1">
    <source>
        <dbReference type="EMBL" id="EKC73122.1"/>
    </source>
</evidence>
<name>K1TJ54_9ZZZZ</name>
<dbReference type="SUPFAM" id="SSF56601">
    <property type="entry name" value="beta-lactamase/transpeptidase-like"/>
    <property type="match status" value="1"/>
</dbReference>
<organism evidence="1">
    <name type="scientific">human gut metagenome</name>
    <dbReference type="NCBI Taxonomy" id="408170"/>
    <lineage>
        <taxon>unclassified sequences</taxon>
        <taxon>metagenomes</taxon>
        <taxon>organismal metagenomes</taxon>
    </lineage>
</organism>
<dbReference type="EMBL" id="AJWY01004179">
    <property type="protein sequence ID" value="EKC73122.1"/>
    <property type="molecule type" value="Genomic_DNA"/>
</dbReference>
<dbReference type="AlphaFoldDB" id="K1TJ54"/>
<sequence>MVGKAVADGRLSVAVADLFKPGDGVTITPKVSRIYRPEDYGMDSKILEKIDRIAMEGIKAKAYPGCQILILKDGKPVYDKSFGTFTYESDRKGGKG</sequence>
<dbReference type="Gene3D" id="3.40.710.10">
    <property type="entry name" value="DD-peptidase/beta-lactamase superfamily"/>
    <property type="match status" value="1"/>
</dbReference>
<proteinExistence type="predicted"/>